<feature type="region of interest" description="Disordered" evidence="9">
    <location>
        <begin position="74"/>
        <end position="125"/>
    </location>
</feature>
<keyword evidence="4" id="KW-0493">Microtubule</keyword>
<dbReference type="InterPro" id="IPR036859">
    <property type="entry name" value="CAP-Gly_dom_sf"/>
</dbReference>
<evidence type="ECO:0000256" key="4">
    <source>
        <dbReference type="ARBA" id="ARBA00022701"/>
    </source>
</evidence>
<evidence type="ECO:0000256" key="5">
    <source>
        <dbReference type="ARBA" id="ARBA00023017"/>
    </source>
</evidence>
<keyword evidence="6 8" id="KW-0175">Coiled coil</keyword>
<dbReference type="Pfam" id="PF01302">
    <property type="entry name" value="CAP_GLY"/>
    <property type="match status" value="1"/>
</dbReference>
<comment type="similarity">
    <text evidence="2">Belongs to the dynactin 150 kDa subunit family.</text>
</comment>
<dbReference type="SUPFAM" id="SSF74924">
    <property type="entry name" value="Cap-Gly domain"/>
    <property type="match status" value="1"/>
</dbReference>
<dbReference type="SMART" id="SM01052">
    <property type="entry name" value="CAP_GLY"/>
    <property type="match status" value="1"/>
</dbReference>
<evidence type="ECO:0000256" key="9">
    <source>
        <dbReference type="SAM" id="MobiDB-lite"/>
    </source>
</evidence>
<accession>A0AAJ5YRD9</accession>
<dbReference type="Pfam" id="PF12455">
    <property type="entry name" value="Dynactin"/>
    <property type="match status" value="1"/>
</dbReference>
<dbReference type="Gene3D" id="2.30.30.190">
    <property type="entry name" value="CAP Gly-rich-like domain"/>
    <property type="match status" value="1"/>
</dbReference>
<dbReference type="Proteomes" id="UP001219567">
    <property type="component" value="Chromosome 1"/>
</dbReference>
<evidence type="ECO:0000256" key="3">
    <source>
        <dbReference type="ARBA" id="ARBA00022490"/>
    </source>
</evidence>
<name>A0AAJ5YRD9_9BASI</name>
<evidence type="ECO:0000259" key="10">
    <source>
        <dbReference type="PROSITE" id="PS00845"/>
    </source>
</evidence>
<feature type="compositionally biased region" description="Low complexity" evidence="9">
    <location>
        <begin position="188"/>
        <end position="214"/>
    </location>
</feature>
<evidence type="ECO:0000313" key="11">
    <source>
        <dbReference type="EMBL" id="WFC98730.1"/>
    </source>
</evidence>
<feature type="coiled-coil region" evidence="8">
    <location>
        <begin position="291"/>
        <end position="538"/>
    </location>
</feature>
<feature type="region of interest" description="Disordered" evidence="9">
    <location>
        <begin position="173"/>
        <end position="267"/>
    </location>
</feature>
<dbReference type="InterPro" id="IPR000938">
    <property type="entry name" value="CAP-Gly_domain"/>
</dbReference>
<dbReference type="PROSITE" id="PS00845">
    <property type="entry name" value="CAP_GLY_1"/>
    <property type="match status" value="1"/>
</dbReference>
<feature type="compositionally biased region" description="Low complexity" evidence="9">
    <location>
        <begin position="605"/>
        <end position="615"/>
    </location>
</feature>
<dbReference type="GO" id="GO:0030286">
    <property type="term" value="C:dynein complex"/>
    <property type="evidence" value="ECO:0007669"/>
    <property type="project" value="UniProtKB-KW"/>
</dbReference>
<evidence type="ECO:0000256" key="6">
    <source>
        <dbReference type="ARBA" id="ARBA00023054"/>
    </source>
</evidence>
<dbReference type="AlphaFoldDB" id="A0AAJ5YRD9"/>
<dbReference type="PANTHER" id="PTHR18916">
    <property type="entry name" value="DYNACTIN 1-RELATED MICROTUBULE-BINDING"/>
    <property type="match status" value="1"/>
</dbReference>
<feature type="compositionally biased region" description="Polar residues" evidence="9">
    <location>
        <begin position="173"/>
        <end position="187"/>
    </location>
</feature>
<dbReference type="InterPro" id="IPR022157">
    <property type="entry name" value="Dynactin"/>
</dbReference>
<dbReference type="EMBL" id="CP119943">
    <property type="protein sequence ID" value="WFC98730.1"/>
    <property type="molecule type" value="Genomic_DNA"/>
</dbReference>
<keyword evidence="3" id="KW-0963">Cytoplasm</keyword>
<reference evidence="11 12" key="1">
    <citation type="submission" date="2023-03" db="EMBL/GenBank/DDBJ databases">
        <title>Mating type loci evolution in Malassezia.</title>
        <authorList>
            <person name="Coelho M.A."/>
        </authorList>
    </citation>
    <scope>NUCLEOTIDE SEQUENCE [LARGE SCALE GENOMIC DNA]</scope>
    <source>
        <strain evidence="11 12">CBS 9725</strain>
    </source>
</reference>
<evidence type="ECO:0000256" key="8">
    <source>
        <dbReference type="SAM" id="Coils"/>
    </source>
</evidence>
<comment type="subcellular location">
    <subcellularLocation>
        <location evidence="1">Cytoplasm</location>
        <location evidence="1">Cytoskeleton</location>
    </subcellularLocation>
</comment>
<evidence type="ECO:0000256" key="2">
    <source>
        <dbReference type="ARBA" id="ARBA00011010"/>
    </source>
</evidence>
<evidence type="ECO:0000313" key="12">
    <source>
        <dbReference type="Proteomes" id="UP001219567"/>
    </source>
</evidence>
<keyword evidence="5" id="KW-0243">Dynein</keyword>
<feature type="domain" description="CAP-Gly" evidence="10">
    <location>
        <begin position="26"/>
        <end position="57"/>
    </location>
</feature>
<feature type="region of interest" description="Disordered" evidence="9">
    <location>
        <begin position="585"/>
        <end position="617"/>
    </location>
</feature>
<proteinExistence type="inferred from homology"/>
<evidence type="ECO:0000256" key="7">
    <source>
        <dbReference type="ARBA" id="ARBA00023212"/>
    </source>
</evidence>
<sequence length="1152" mass="127533">MALAPLKLHQRCRVRNLGLGEVLFVGQTAFAPGLWIGVKLDERLGKNDGCVQGKRYFEADANFGVFVRSSQIDVEQGGDQEAPRTTPRNKRFESPQVPRTESHIGKLSTPIYRANAGGSSSVGRVRGEEIHARRAGYAKADDSPSVRTGRALANVQRVRDVKSGLLTQKQAIESRIENQAASRTPFDTPSKPSPLKTNPSTSSSLSRLSKVSNSDPSNPSKSARVAATEVASSPAIHSSPDPPSSVAVSEKNRAASTEVLEDPAATTSTNEIVTKLTQQLREAQQFHSDALQKADQESKAATELRNTLKMQHEDQQQLQKANTELQSLRETLESLKDSHESRLEELNETLEMVTLDREMAEAKAENLEQELQVVKETVEELRTEVEVRREYASQDKSSESHSNALEQAQLEQQNARLKEALVRMRDAAHESESNLKKELSELRAEASIASDLRDKHNQLQAKYDHTKQVVEELQSQAELAQSTEEIIDQLSERNSALETRIDELLAEVRDLDLLRTVNDELEETHLEAESHLQRELAEKDGLITKLRMQLTSQQSQVADHDTTIERFRTLVRDQAQELQQLRLQSTTESIETESAPEAEQTVACSSSTSMKPSSKSVRDTQVVMLRQLEATQAQRHLDLVKHYLPPDFWTVDEPAIAVLLVMDRIAGLCKILQHAFDSSQDIEERYLTHTLDESLLHTCFLRHALAHLTALAEQGSAALFTAPTELFVAQGKHLTMLTTSARSLQQLVDLQVSGEFNESDCLEVCKKLTPQLEQVSSGLQACESNLDLSAKETGSALLAAYDLDTVLTGAGLALVQLERISESHIDTTHAQEHLQTLVGVARRARVPAHNIIRLLASLRETKETVQIESVPELPALGQLSSALALNVAKLAWKLCEMAQNMLVEASAFSSNPPILEISERIQAIVQDAENLSHSLDSLHMAIADPSNAIPIDDPSPLAARASAIYKATQHDQDLRAKLASLSTQNDELRRNLQQRTEALDAAGVKIDRLGFQLDKSRSAAANALELRTEVETLKQTLSQSSQQQWTSTPMHATTSLKSDDLSRALRTLRIENQYLRAHDYFVTLSSLPPLHSATRPPSKQHHEWNSLAEKARSLTTSPEVVQLGKSSTRAVVQYQAQCRAICRVSDQVAQLI</sequence>
<dbReference type="GO" id="GO:0005874">
    <property type="term" value="C:microtubule"/>
    <property type="evidence" value="ECO:0007669"/>
    <property type="project" value="UniProtKB-KW"/>
</dbReference>
<protein>
    <recommendedName>
        <fullName evidence="10">CAP-Gly domain-containing protein</fullName>
    </recommendedName>
</protein>
<organism evidence="11 12">
    <name type="scientific">Malassezia yamatoensis</name>
    <dbReference type="NCBI Taxonomy" id="253288"/>
    <lineage>
        <taxon>Eukaryota</taxon>
        <taxon>Fungi</taxon>
        <taxon>Dikarya</taxon>
        <taxon>Basidiomycota</taxon>
        <taxon>Ustilaginomycotina</taxon>
        <taxon>Malasseziomycetes</taxon>
        <taxon>Malasseziales</taxon>
        <taxon>Malasseziaceae</taxon>
        <taxon>Malassezia</taxon>
    </lineage>
</organism>
<keyword evidence="12" id="KW-1185">Reference proteome</keyword>
<evidence type="ECO:0000256" key="1">
    <source>
        <dbReference type="ARBA" id="ARBA00004245"/>
    </source>
</evidence>
<feature type="coiled-coil region" evidence="8">
    <location>
        <begin position="971"/>
        <end position="998"/>
    </location>
</feature>
<gene>
    <name evidence="11" type="ORF">MYAM1_001462</name>
</gene>
<keyword evidence="7" id="KW-0206">Cytoskeleton</keyword>